<evidence type="ECO:0000313" key="2">
    <source>
        <dbReference type="Proteomes" id="UP001231649"/>
    </source>
</evidence>
<dbReference type="Proteomes" id="UP001231649">
    <property type="component" value="Chromosome 9"/>
</dbReference>
<evidence type="ECO:0000313" key="1">
    <source>
        <dbReference type="EMBL" id="KAJ8728284.1"/>
    </source>
</evidence>
<comment type="caution">
    <text evidence="1">The sequence shown here is derived from an EMBL/GenBank/DDBJ whole genome shotgun (WGS) entry which is preliminary data.</text>
</comment>
<reference evidence="1" key="1">
    <citation type="submission" date="2023-03" db="EMBL/GenBank/DDBJ databases">
        <title>Chromosome-level genomes of two armyworms, Mythimna separata and Mythimna loreyi, provide insights into the biosynthesis and reception of sex pheromones.</title>
        <authorList>
            <person name="Zhao H."/>
        </authorList>
    </citation>
    <scope>NUCLEOTIDE SEQUENCE</scope>
    <source>
        <strain evidence="1">BeijingLab</strain>
    </source>
</reference>
<keyword evidence="2" id="KW-1185">Reference proteome</keyword>
<protein>
    <submittedName>
        <fullName evidence="1">Uncharacterized protein</fullName>
    </submittedName>
</protein>
<accession>A0ACC2R2W0</accession>
<name>A0ACC2R2W0_9NEOP</name>
<gene>
    <name evidence="1" type="ORF">PYW08_016669</name>
</gene>
<sequence length="414" mass="48543">MRALCTKKTAFFIIIILVIVMLHNAMKTVKSSVGILPNSVKFVISDRTLVKSELDQNVSDNRVNLKYILQWTSPHNVPFVYMGKGQEGFIERKCPYTNCIVTADRSYFGGDYTKFDVIAFAGPELSYTYQQLPVKRSSHQKYVFASIESSDNYPVCSTQYNGFFNWTWTFKLDSEVRWGYFTIRDKNNAIVGPNKEMQWMKLEDMDPVSEDFKQELKTKTKAAAWFVSNCYTKSKRENVASKLNHELRKYNLSVDVFGKCGPLKCSRDNEDDCDKLIKSDYYFYLSFENSFSEDYVTEKLLRALNNNAVPIVYGGADYNRFMPDGIYLDARLLDAKSLTEKMYELMNDPEKYAEYFKWRNHYTYHRQSESVETEPYCLFCTTLNTEEMVKKTTVYEEFRNWWNGPKKCQISMFF</sequence>
<proteinExistence type="predicted"/>
<organism evidence="1 2">
    <name type="scientific">Mythimna loreyi</name>
    <dbReference type="NCBI Taxonomy" id="667449"/>
    <lineage>
        <taxon>Eukaryota</taxon>
        <taxon>Metazoa</taxon>
        <taxon>Ecdysozoa</taxon>
        <taxon>Arthropoda</taxon>
        <taxon>Hexapoda</taxon>
        <taxon>Insecta</taxon>
        <taxon>Pterygota</taxon>
        <taxon>Neoptera</taxon>
        <taxon>Endopterygota</taxon>
        <taxon>Lepidoptera</taxon>
        <taxon>Glossata</taxon>
        <taxon>Ditrysia</taxon>
        <taxon>Noctuoidea</taxon>
        <taxon>Noctuidae</taxon>
        <taxon>Noctuinae</taxon>
        <taxon>Hadenini</taxon>
        <taxon>Mythimna</taxon>
    </lineage>
</organism>
<dbReference type="EMBL" id="CM056785">
    <property type="protein sequence ID" value="KAJ8728284.1"/>
    <property type="molecule type" value="Genomic_DNA"/>
</dbReference>